<evidence type="ECO:0000313" key="3">
    <source>
        <dbReference type="Proteomes" id="UP000614601"/>
    </source>
</evidence>
<keyword evidence="1" id="KW-0812">Transmembrane</keyword>
<feature type="transmembrane region" description="Helical" evidence="1">
    <location>
        <begin position="63"/>
        <end position="83"/>
    </location>
</feature>
<accession>A0A811K477</accession>
<keyword evidence="3" id="KW-1185">Reference proteome</keyword>
<dbReference type="AlphaFoldDB" id="A0A811K477"/>
<comment type="caution">
    <text evidence="2">The sequence shown here is derived from an EMBL/GenBank/DDBJ whole genome shotgun (WGS) entry which is preliminary data.</text>
</comment>
<gene>
    <name evidence="2" type="ORF">BOKJ2_LOCUS2928</name>
</gene>
<protein>
    <submittedName>
        <fullName evidence="2">Uncharacterized protein</fullName>
    </submittedName>
</protein>
<feature type="transmembrane region" description="Helical" evidence="1">
    <location>
        <begin position="89"/>
        <end position="109"/>
    </location>
</feature>
<name>A0A811K477_9BILA</name>
<dbReference type="Proteomes" id="UP000783686">
    <property type="component" value="Unassembled WGS sequence"/>
</dbReference>
<dbReference type="EMBL" id="CAJFDH010000002">
    <property type="protein sequence ID" value="CAD5209919.1"/>
    <property type="molecule type" value="Genomic_DNA"/>
</dbReference>
<feature type="transmembrane region" description="Helical" evidence="1">
    <location>
        <begin position="16"/>
        <end position="42"/>
    </location>
</feature>
<dbReference type="EMBL" id="CAJFCW020000002">
    <property type="protein sequence ID" value="CAG9090376.1"/>
    <property type="molecule type" value="Genomic_DNA"/>
</dbReference>
<proteinExistence type="predicted"/>
<dbReference type="Proteomes" id="UP000614601">
    <property type="component" value="Unassembled WGS sequence"/>
</dbReference>
<reference evidence="2" key="1">
    <citation type="submission" date="2020-09" db="EMBL/GenBank/DDBJ databases">
        <authorList>
            <person name="Kikuchi T."/>
        </authorList>
    </citation>
    <scope>NUCLEOTIDE SEQUENCE</scope>
    <source>
        <strain evidence="2">SH1</strain>
    </source>
</reference>
<sequence>MFEQPFRAKDTTIRHYWVIIKILQILSILISIITSFTLLFTAINTGLCWKPASIKGYHIRTQFATIIFFAFGFLAIGSQIILFEHFRRISLFLYANAANFALLALLCSCQRMELIDERRVRENHANAVNNNQEEEDVLNRWISTLENAQRHSFSAPVGKVLREMRHMSLVESQLSNNFHQI</sequence>
<organism evidence="2 3">
    <name type="scientific">Bursaphelenchus okinawaensis</name>
    <dbReference type="NCBI Taxonomy" id="465554"/>
    <lineage>
        <taxon>Eukaryota</taxon>
        <taxon>Metazoa</taxon>
        <taxon>Ecdysozoa</taxon>
        <taxon>Nematoda</taxon>
        <taxon>Chromadorea</taxon>
        <taxon>Rhabditida</taxon>
        <taxon>Tylenchina</taxon>
        <taxon>Tylenchomorpha</taxon>
        <taxon>Aphelenchoidea</taxon>
        <taxon>Aphelenchoididae</taxon>
        <taxon>Bursaphelenchus</taxon>
    </lineage>
</organism>
<dbReference type="OrthoDB" id="10411315at2759"/>
<keyword evidence="1" id="KW-1133">Transmembrane helix</keyword>
<evidence type="ECO:0000256" key="1">
    <source>
        <dbReference type="SAM" id="Phobius"/>
    </source>
</evidence>
<keyword evidence="1" id="KW-0472">Membrane</keyword>
<evidence type="ECO:0000313" key="2">
    <source>
        <dbReference type="EMBL" id="CAD5209919.1"/>
    </source>
</evidence>